<feature type="transmembrane region" description="Helical" evidence="2">
    <location>
        <begin position="116"/>
        <end position="138"/>
    </location>
</feature>
<feature type="compositionally biased region" description="Polar residues" evidence="1">
    <location>
        <begin position="1"/>
        <end position="23"/>
    </location>
</feature>
<dbReference type="OrthoDB" id="4143071at2759"/>
<evidence type="ECO:0000313" key="3">
    <source>
        <dbReference type="EMBL" id="KAF2724343.1"/>
    </source>
</evidence>
<evidence type="ECO:0000313" key="4">
    <source>
        <dbReference type="Proteomes" id="UP000799441"/>
    </source>
</evidence>
<comment type="caution">
    <text evidence="3">The sequence shown here is derived from an EMBL/GenBank/DDBJ whole genome shotgun (WGS) entry which is preliminary data.</text>
</comment>
<keyword evidence="2" id="KW-0472">Membrane</keyword>
<proteinExistence type="predicted"/>
<keyword evidence="2" id="KW-1133">Transmembrane helix</keyword>
<dbReference type="AlphaFoldDB" id="A0A9P4QEU8"/>
<keyword evidence="2" id="KW-0812">Transmembrane</keyword>
<evidence type="ECO:0000256" key="1">
    <source>
        <dbReference type="SAM" id="MobiDB-lite"/>
    </source>
</evidence>
<sequence length="274" mass="31585">MASGTLPSPQRPQQPYASSSTYFTPREEPNDPQTAPGPESPNRWSAGTEPFPEADDQDIEENPQISDQKSPQKKRNIPDEMHHQQRNMMKPIESFDIEDEYPPKEHWGLPLLWENIIFYLFAAPAWALEIAAAAIGSYLRSDSIAFIVTVTLFCVFHWAAWIQTAIAMIQRCSWYRDSEQQMEEHRQFFFFSVRLQRLMLPTAVIALPTFIAAYVQRYSENDVAYWLLFLLFFIIDTVGCVVNAYNNITWEADILAYEEGIYPIKGSRFAILGL</sequence>
<dbReference type="Proteomes" id="UP000799441">
    <property type="component" value="Unassembled WGS sequence"/>
</dbReference>
<gene>
    <name evidence="3" type="ORF">K431DRAFT_282187</name>
</gene>
<keyword evidence="4" id="KW-1185">Reference proteome</keyword>
<feature type="region of interest" description="Disordered" evidence="1">
    <location>
        <begin position="1"/>
        <end position="79"/>
    </location>
</feature>
<organism evidence="3 4">
    <name type="scientific">Polychaeton citri CBS 116435</name>
    <dbReference type="NCBI Taxonomy" id="1314669"/>
    <lineage>
        <taxon>Eukaryota</taxon>
        <taxon>Fungi</taxon>
        <taxon>Dikarya</taxon>
        <taxon>Ascomycota</taxon>
        <taxon>Pezizomycotina</taxon>
        <taxon>Dothideomycetes</taxon>
        <taxon>Dothideomycetidae</taxon>
        <taxon>Capnodiales</taxon>
        <taxon>Capnodiaceae</taxon>
        <taxon>Polychaeton</taxon>
    </lineage>
</organism>
<feature type="transmembrane region" description="Helical" evidence="2">
    <location>
        <begin position="144"/>
        <end position="167"/>
    </location>
</feature>
<reference evidence="3" key="1">
    <citation type="journal article" date="2020" name="Stud. Mycol.">
        <title>101 Dothideomycetes genomes: a test case for predicting lifestyles and emergence of pathogens.</title>
        <authorList>
            <person name="Haridas S."/>
            <person name="Albert R."/>
            <person name="Binder M."/>
            <person name="Bloem J."/>
            <person name="Labutti K."/>
            <person name="Salamov A."/>
            <person name="Andreopoulos B."/>
            <person name="Baker S."/>
            <person name="Barry K."/>
            <person name="Bills G."/>
            <person name="Bluhm B."/>
            <person name="Cannon C."/>
            <person name="Castanera R."/>
            <person name="Culley D."/>
            <person name="Daum C."/>
            <person name="Ezra D."/>
            <person name="Gonzalez J."/>
            <person name="Henrissat B."/>
            <person name="Kuo A."/>
            <person name="Liang C."/>
            <person name="Lipzen A."/>
            <person name="Lutzoni F."/>
            <person name="Magnuson J."/>
            <person name="Mondo S."/>
            <person name="Nolan M."/>
            <person name="Ohm R."/>
            <person name="Pangilinan J."/>
            <person name="Park H.-J."/>
            <person name="Ramirez L."/>
            <person name="Alfaro M."/>
            <person name="Sun H."/>
            <person name="Tritt A."/>
            <person name="Yoshinaga Y."/>
            <person name="Zwiers L.-H."/>
            <person name="Turgeon B."/>
            <person name="Goodwin S."/>
            <person name="Spatafora J."/>
            <person name="Crous P."/>
            <person name="Grigoriev I."/>
        </authorList>
    </citation>
    <scope>NUCLEOTIDE SEQUENCE</scope>
    <source>
        <strain evidence="3">CBS 116435</strain>
    </source>
</reference>
<protein>
    <submittedName>
        <fullName evidence="3">Uncharacterized protein</fullName>
    </submittedName>
</protein>
<feature type="transmembrane region" description="Helical" evidence="2">
    <location>
        <begin position="223"/>
        <end position="245"/>
    </location>
</feature>
<dbReference type="EMBL" id="MU003772">
    <property type="protein sequence ID" value="KAF2724343.1"/>
    <property type="molecule type" value="Genomic_DNA"/>
</dbReference>
<feature type="transmembrane region" description="Helical" evidence="2">
    <location>
        <begin position="188"/>
        <end position="211"/>
    </location>
</feature>
<accession>A0A9P4QEU8</accession>
<feature type="compositionally biased region" description="Acidic residues" evidence="1">
    <location>
        <begin position="52"/>
        <end position="61"/>
    </location>
</feature>
<evidence type="ECO:0000256" key="2">
    <source>
        <dbReference type="SAM" id="Phobius"/>
    </source>
</evidence>
<name>A0A9P4QEU8_9PEZI</name>